<keyword evidence="6 8" id="KW-0804">Transcription</keyword>
<comment type="subunit">
    <text evidence="8">Component of the Mediator complex.</text>
</comment>
<evidence type="ECO:0000256" key="3">
    <source>
        <dbReference type="ARBA" id="ARBA00022491"/>
    </source>
</evidence>
<evidence type="ECO:0000256" key="7">
    <source>
        <dbReference type="ARBA" id="ARBA00023242"/>
    </source>
</evidence>
<evidence type="ECO:0000256" key="5">
    <source>
        <dbReference type="ARBA" id="ARBA00023159"/>
    </source>
</evidence>
<comment type="similarity">
    <text evidence="2 8">Belongs to the Mediator complex subunit 13 family.</text>
</comment>
<protein>
    <recommendedName>
        <fullName evidence="8">Mediator of RNA polymerase II transcription subunit 13</fullName>
    </recommendedName>
</protein>
<organism evidence="12 13">
    <name type="scientific">Oncorhynchus mykiss</name>
    <name type="common">Rainbow trout</name>
    <name type="synonym">Salmo gairdneri</name>
    <dbReference type="NCBI Taxonomy" id="8022"/>
    <lineage>
        <taxon>Eukaryota</taxon>
        <taxon>Metazoa</taxon>
        <taxon>Chordata</taxon>
        <taxon>Craniata</taxon>
        <taxon>Vertebrata</taxon>
        <taxon>Euteleostomi</taxon>
        <taxon>Actinopterygii</taxon>
        <taxon>Neopterygii</taxon>
        <taxon>Teleostei</taxon>
        <taxon>Protacanthopterygii</taxon>
        <taxon>Salmoniformes</taxon>
        <taxon>Salmonidae</taxon>
        <taxon>Salmoninae</taxon>
        <taxon>Oncorhynchus</taxon>
    </lineage>
</organism>
<evidence type="ECO:0000259" key="10">
    <source>
        <dbReference type="Pfam" id="PF06333"/>
    </source>
</evidence>
<evidence type="ECO:0000313" key="13">
    <source>
        <dbReference type="Proteomes" id="UP000193380"/>
    </source>
</evidence>
<evidence type="ECO:0000256" key="6">
    <source>
        <dbReference type="ARBA" id="ARBA00023163"/>
    </source>
</evidence>
<keyword evidence="3 8" id="KW-0678">Repressor</keyword>
<keyword evidence="4 8" id="KW-0805">Transcription regulation</keyword>
<keyword evidence="7 8" id="KW-0539">Nucleus</keyword>
<evidence type="ECO:0000256" key="9">
    <source>
        <dbReference type="SAM" id="MobiDB-lite"/>
    </source>
</evidence>
<evidence type="ECO:0000256" key="4">
    <source>
        <dbReference type="ARBA" id="ARBA00023015"/>
    </source>
</evidence>
<reference evidence="12" key="2">
    <citation type="submission" date="2014-03" db="EMBL/GenBank/DDBJ databases">
        <authorList>
            <person name="Genoscope - CEA"/>
        </authorList>
    </citation>
    <scope>NUCLEOTIDE SEQUENCE</scope>
</reference>
<feature type="domain" description="MID" evidence="11">
    <location>
        <begin position="38"/>
        <end position="105"/>
    </location>
</feature>
<feature type="domain" description="Mediator complex subunit Med13 C-terminal" evidence="10">
    <location>
        <begin position="160"/>
        <end position="562"/>
    </location>
</feature>
<gene>
    <name evidence="12" type="ORF">GSONMT00044494001</name>
</gene>
<dbReference type="InterPro" id="IPR009401">
    <property type="entry name" value="Med13_C"/>
</dbReference>
<dbReference type="GO" id="GO:0003713">
    <property type="term" value="F:transcription coactivator activity"/>
    <property type="evidence" value="ECO:0007669"/>
    <property type="project" value="TreeGrafter"/>
</dbReference>
<dbReference type="Pfam" id="PF06333">
    <property type="entry name" value="Med13_C"/>
    <property type="match status" value="1"/>
</dbReference>
<dbReference type="EMBL" id="FR909329">
    <property type="protein sequence ID" value="CDQ89242.1"/>
    <property type="molecule type" value="Genomic_DNA"/>
</dbReference>
<dbReference type="PaxDb" id="8022-A0A060YCM8"/>
<dbReference type="InterPro" id="IPR041285">
    <property type="entry name" value="MID_MedPIWI"/>
</dbReference>
<feature type="region of interest" description="Disordered" evidence="9">
    <location>
        <begin position="419"/>
        <end position="452"/>
    </location>
</feature>
<dbReference type="Proteomes" id="UP000193380">
    <property type="component" value="Unassembled WGS sequence"/>
</dbReference>
<dbReference type="InterPro" id="IPR051139">
    <property type="entry name" value="Mediator_complx_sub13"/>
</dbReference>
<dbReference type="GO" id="GO:0045944">
    <property type="term" value="P:positive regulation of transcription by RNA polymerase II"/>
    <property type="evidence" value="ECO:0007669"/>
    <property type="project" value="TreeGrafter"/>
</dbReference>
<evidence type="ECO:0000256" key="1">
    <source>
        <dbReference type="ARBA" id="ARBA00004123"/>
    </source>
</evidence>
<evidence type="ECO:0000256" key="8">
    <source>
        <dbReference type="RuleBase" id="RU364134"/>
    </source>
</evidence>
<dbReference type="PANTHER" id="PTHR48249:SF4">
    <property type="entry name" value="MEDIATOR OF RNA POLYMERASE II TRANSCRIPTION SUBUNIT 13"/>
    <property type="match status" value="1"/>
</dbReference>
<dbReference type="GO" id="GO:0016592">
    <property type="term" value="C:mediator complex"/>
    <property type="evidence" value="ECO:0007669"/>
    <property type="project" value="InterPro"/>
</dbReference>
<comment type="function">
    <text evidence="8">Component of the Mediator complex, a coactivator involved in regulated transcription of nearly all RNA polymerase II-dependent genes. Mediator functions as a bridge to convey information from gene-specific regulatory proteins to the basal RNA polymerase II transcription machinery. Mediator is recruited to promoters by direct interactions with regulatory proteins and serves as a scaffold for the assembly of a functional preinitiation complex with RNA polymerase II and the general transcription factors.</text>
</comment>
<name>A0A060YCM8_ONCMY</name>
<evidence type="ECO:0000259" key="11">
    <source>
        <dbReference type="Pfam" id="PF18296"/>
    </source>
</evidence>
<dbReference type="Pfam" id="PF18296">
    <property type="entry name" value="MID_MedPIWI"/>
    <property type="match status" value="1"/>
</dbReference>
<proteinExistence type="inferred from homology"/>
<dbReference type="AlphaFoldDB" id="A0A060YCM8"/>
<dbReference type="STRING" id="8022.A0A060YCM8"/>
<reference evidence="12" key="1">
    <citation type="journal article" date="2014" name="Nat. Commun.">
        <title>The rainbow trout genome provides novel insights into evolution after whole-genome duplication in vertebrates.</title>
        <authorList>
            <person name="Berthelot C."/>
            <person name="Brunet F."/>
            <person name="Chalopin D."/>
            <person name="Juanchich A."/>
            <person name="Bernard M."/>
            <person name="Noel B."/>
            <person name="Bento P."/>
            <person name="Da Silva C."/>
            <person name="Labadie K."/>
            <person name="Alberti A."/>
            <person name="Aury J.M."/>
            <person name="Louis A."/>
            <person name="Dehais P."/>
            <person name="Bardou P."/>
            <person name="Montfort J."/>
            <person name="Klopp C."/>
            <person name="Cabau C."/>
            <person name="Gaspin C."/>
            <person name="Thorgaard G.H."/>
            <person name="Boussaha M."/>
            <person name="Quillet E."/>
            <person name="Guyomard R."/>
            <person name="Galiana D."/>
            <person name="Bobe J."/>
            <person name="Volff J.N."/>
            <person name="Genet C."/>
            <person name="Wincker P."/>
            <person name="Jaillon O."/>
            <person name="Roest Crollius H."/>
            <person name="Guiguen Y."/>
        </authorList>
    </citation>
    <scope>NUCLEOTIDE SEQUENCE [LARGE SCALE GENOMIC DNA]</scope>
</reference>
<evidence type="ECO:0000256" key="2">
    <source>
        <dbReference type="ARBA" id="ARBA00009354"/>
    </source>
</evidence>
<accession>A0A060YCM8</accession>
<evidence type="ECO:0000313" key="12">
    <source>
        <dbReference type="EMBL" id="CDQ89242.1"/>
    </source>
</evidence>
<keyword evidence="5 8" id="KW-0010">Activator</keyword>
<sequence>MTIGCLEGIPIPRPNSPLALVPLSSTMEREKVGVPTDGESHAITYPPAIVVYIVDPFTYEEPEAGSSVWTLGLLRCYLEMLQFLPPHIRNAVSVQVTSTQYERRQNRALYIMYSSFISAVYNVQYPLPSSPLLSSPLLSSPLHLCPLLWPCVRPECLRLYTPPFILAPTKDKQTELGETFGEASQKYNVLFVGYCLSHDQRWLLATCTDLYGELLETCIISIDVPNRARRKKGSARRSGLQKLWDWCLGLVQMTSVPWRVVIGRLGRMGHGELKDWSILLSRRNLQSLSRRLKEVCRMCGISASDTPSILSACLVAMEPQGSFVIMPDSVSTGSVFGRSTTLNMQTSQLSTPQDTSCTHILVFPTSAFVQVASSNYTTDTNIDIAFNPIPDGSDAIGIFDLLDQENDLVDPDIINILPASPTTSPVHSPGGHYHQGGDGSKGQSTDRMESHDEAPNILQQPLALGYLVSTAKAGPLPDWFWSACPQAQNQCPLFLKASLHLHVSSVQSDELLHSKHSHPLDSNQTSDVLRFVLEQYNALSWLTCDPATQDRRSCLPIHFVVLNQMYNFIMKML</sequence>
<comment type="subcellular location">
    <subcellularLocation>
        <location evidence="1 8">Nucleus</location>
    </subcellularLocation>
</comment>
<dbReference type="PANTHER" id="PTHR48249">
    <property type="entry name" value="MEDIATOR OF RNA POLYMERASE II TRANSCRIPTION SUBUNIT 13"/>
    <property type="match status" value="1"/>
</dbReference>